<comment type="caution">
    <text evidence="2">The sequence shown here is derived from an EMBL/GenBank/DDBJ whole genome shotgun (WGS) entry which is preliminary data.</text>
</comment>
<reference evidence="2 3" key="1">
    <citation type="journal article" date="2017" name="PLoS Biol.">
        <title>The sea cucumber genome provides insights into morphological evolution and visceral regeneration.</title>
        <authorList>
            <person name="Zhang X."/>
            <person name="Sun L."/>
            <person name="Yuan J."/>
            <person name="Sun Y."/>
            <person name="Gao Y."/>
            <person name="Zhang L."/>
            <person name="Li S."/>
            <person name="Dai H."/>
            <person name="Hamel J.F."/>
            <person name="Liu C."/>
            <person name="Yu Y."/>
            <person name="Liu S."/>
            <person name="Lin W."/>
            <person name="Guo K."/>
            <person name="Jin S."/>
            <person name="Xu P."/>
            <person name="Storey K.B."/>
            <person name="Huan P."/>
            <person name="Zhang T."/>
            <person name="Zhou Y."/>
            <person name="Zhang J."/>
            <person name="Lin C."/>
            <person name="Li X."/>
            <person name="Xing L."/>
            <person name="Huo D."/>
            <person name="Sun M."/>
            <person name="Wang L."/>
            <person name="Mercier A."/>
            <person name="Li F."/>
            <person name="Yang H."/>
            <person name="Xiang J."/>
        </authorList>
    </citation>
    <scope>NUCLEOTIDE SEQUENCE [LARGE SCALE GENOMIC DNA]</scope>
    <source>
        <strain evidence="2">Shaxun</strain>
        <tissue evidence="2">Muscle</tissue>
    </source>
</reference>
<name>A0A2G8KYV2_STIJA</name>
<feature type="compositionally biased region" description="Basic and acidic residues" evidence="1">
    <location>
        <begin position="501"/>
        <end position="510"/>
    </location>
</feature>
<organism evidence="2 3">
    <name type="scientific">Stichopus japonicus</name>
    <name type="common">Sea cucumber</name>
    <dbReference type="NCBI Taxonomy" id="307972"/>
    <lineage>
        <taxon>Eukaryota</taxon>
        <taxon>Metazoa</taxon>
        <taxon>Echinodermata</taxon>
        <taxon>Eleutherozoa</taxon>
        <taxon>Echinozoa</taxon>
        <taxon>Holothuroidea</taxon>
        <taxon>Aspidochirotacea</taxon>
        <taxon>Aspidochirotida</taxon>
        <taxon>Stichopodidae</taxon>
        <taxon>Apostichopus</taxon>
    </lineage>
</organism>
<feature type="compositionally biased region" description="Acidic residues" evidence="1">
    <location>
        <begin position="99"/>
        <end position="126"/>
    </location>
</feature>
<feature type="region of interest" description="Disordered" evidence="1">
    <location>
        <begin position="99"/>
        <end position="168"/>
    </location>
</feature>
<proteinExistence type="predicted"/>
<evidence type="ECO:0000256" key="1">
    <source>
        <dbReference type="SAM" id="MobiDB-lite"/>
    </source>
</evidence>
<dbReference type="EMBL" id="MRZV01000297">
    <property type="protein sequence ID" value="PIK53177.1"/>
    <property type="molecule type" value="Genomic_DNA"/>
</dbReference>
<feature type="compositionally biased region" description="Basic and acidic residues" evidence="1">
    <location>
        <begin position="421"/>
        <end position="432"/>
    </location>
</feature>
<dbReference type="Proteomes" id="UP000230750">
    <property type="component" value="Unassembled WGS sequence"/>
</dbReference>
<evidence type="ECO:0000313" key="2">
    <source>
        <dbReference type="EMBL" id="PIK53177.1"/>
    </source>
</evidence>
<feature type="compositionally biased region" description="Basic and acidic residues" evidence="1">
    <location>
        <begin position="550"/>
        <end position="568"/>
    </location>
</feature>
<dbReference type="AlphaFoldDB" id="A0A2G8KYV2"/>
<feature type="compositionally biased region" description="Polar residues" evidence="1">
    <location>
        <begin position="127"/>
        <end position="140"/>
    </location>
</feature>
<feature type="compositionally biased region" description="Acidic residues" evidence="1">
    <location>
        <begin position="398"/>
        <end position="407"/>
    </location>
</feature>
<feature type="compositionally biased region" description="Basic and acidic residues" evidence="1">
    <location>
        <begin position="213"/>
        <end position="251"/>
    </location>
</feature>
<feature type="region of interest" description="Disordered" evidence="1">
    <location>
        <begin position="213"/>
        <end position="313"/>
    </location>
</feature>
<feature type="compositionally biased region" description="Polar residues" evidence="1">
    <location>
        <begin position="273"/>
        <end position="300"/>
    </location>
</feature>
<evidence type="ECO:0000313" key="3">
    <source>
        <dbReference type="Proteomes" id="UP000230750"/>
    </source>
</evidence>
<feature type="compositionally biased region" description="Acidic residues" evidence="1">
    <location>
        <begin position="441"/>
        <end position="457"/>
    </location>
</feature>
<sequence>MKRVPEMEYDKEFPDSDVVDLKDLSVSESYGFLESLPSRQTVWKEEDQIDPIRRVTVDLKKSDIIPKSVLSATALDSFLEGVIEEETLLTNQLEDEEWEDINSTIEEEKEEEQGEEQENEVIDSSDDTLSIASGSVSVRNLSEDVTEIDTDSKKVVEEESNETTQDEISSISLNASQSAVYVKKGQSQTEEEEFDNQYCPGGNLHRFHDRSFKDNTVDDHENDKITTDEVFHKEMRSDDQSRIESESDQMMRVRTCFLGKRKRNPFGGDEGSPSKSSRVGVSLSPRSGNTKIHSSPSSRFGLSPRSLPVDVGEMKSPMRNTYVIPTTLPESPSSRMLIESWKSQLCIVSPSWNDPDLYKSKQQPNVEGYPLAGKTFIVKEPHRRNADIKYSGRRSGDEESGEYENEEGSSLLTHGTNDQEEAARYKDQKEEVGFLVTSGSSDEEGEATYEEEEEEREEEARYKDQEEEGSCLVTSGSSDEEGEATYEKEEKEEEEEEEEESRYKDQKDEEISLVTSGSSDEEDEEEASSVMASDEYSRLRERSINNQTDHLGDVEGKRLKSRLTERQERRMRKKDLNMTYVVHGGNYRKTKGHDRLKSERQEAERHSNSLKEKKEKTETEDQLQLEESISHGSRAWAHLWTKQSF</sequence>
<gene>
    <name evidence="2" type="ORF">BSL78_09930</name>
</gene>
<protein>
    <submittedName>
        <fullName evidence="2">Uncharacterized protein</fullName>
    </submittedName>
</protein>
<feature type="region of interest" description="Disordered" evidence="1">
    <location>
        <begin position="382"/>
        <end position="628"/>
    </location>
</feature>
<feature type="compositionally biased region" description="Acidic residues" evidence="1">
    <location>
        <begin position="478"/>
        <end position="500"/>
    </location>
</feature>
<feature type="compositionally biased region" description="Basic and acidic residues" evidence="1">
    <location>
        <begin position="593"/>
        <end position="619"/>
    </location>
</feature>
<keyword evidence="3" id="KW-1185">Reference proteome</keyword>
<accession>A0A2G8KYV2</accession>